<proteinExistence type="predicted"/>
<dbReference type="Pfam" id="PF12796">
    <property type="entry name" value="Ank_2"/>
    <property type="match status" value="1"/>
</dbReference>
<feature type="compositionally biased region" description="Polar residues" evidence="2">
    <location>
        <begin position="604"/>
        <end position="615"/>
    </location>
</feature>
<feature type="region of interest" description="Disordered" evidence="2">
    <location>
        <begin position="150"/>
        <end position="195"/>
    </location>
</feature>
<feature type="compositionally biased region" description="Polar residues" evidence="2">
    <location>
        <begin position="1"/>
        <end position="23"/>
    </location>
</feature>
<feature type="region of interest" description="Disordered" evidence="2">
    <location>
        <begin position="309"/>
        <end position="408"/>
    </location>
</feature>
<feature type="compositionally biased region" description="Basic and acidic residues" evidence="2">
    <location>
        <begin position="1156"/>
        <end position="1165"/>
    </location>
</feature>
<feature type="repeat" description="ANK" evidence="1">
    <location>
        <begin position="256"/>
        <end position="288"/>
    </location>
</feature>
<feature type="region of interest" description="Disordered" evidence="2">
    <location>
        <begin position="1135"/>
        <end position="1234"/>
    </location>
</feature>
<feature type="compositionally biased region" description="Basic and acidic residues" evidence="2">
    <location>
        <begin position="566"/>
        <end position="577"/>
    </location>
</feature>
<feature type="region of interest" description="Disordered" evidence="2">
    <location>
        <begin position="659"/>
        <end position="702"/>
    </location>
</feature>
<dbReference type="OMA" id="MTAVENC"/>
<feature type="region of interest" description="Disordered" evidence="2">
    <location>
        <begin position="1771"/>
        <end position="1795"/>
    </location>
</feature>
<evidence type="ECO:0000313" key="3">
    <source>
        <dbReference type="EMBL" id="GCC27523.1"/>
    </source>
</evidence>
<feature type="region of interest" description="Disordered" evidence="2">
    <location>
        <begin position="820"/>
        <end position="1038"/>
    </location>
</feature>
<feature type="compositionally biased region" description="Basic and acidic residues" evidence="2">
    <location>
        <begin position="1080"/>
        <end position="1109"/>
    </location>
</feature>
<keyword evidence="1" id="KW-0040">ANK repeat</keyword>
<feature type="region of interest" description="Disordered" evidence="2">
    <location>
        <begin position="427"/>
        <end position="509"/>
    </location>
</feature>
<dbReference type="SMART" id="SM00248">
    <property type="entry name" value="ANK"/>
    <property type="match status" value="3"/>
</dbReference>
<feature type="compositionally biased region" description="Basic and acidic residues" evidence="2">
    <location>
        <begin position="777"/>
        <end position="797"/>
    </location>
</feature>
<reference evidence="3 4" key="1">
    <citation type="journal article" date="2018" name="Nat. Ecol. Evol.">
        <title>Shark genomes provide insights into elasmobranch evolution and the origin of vertebrates.</title>
        <authorList>
            <person name="Hara Y"/>
            <person name="Yamaguchi K"/>
            <person name="Onimaru K"/>
            <person name="Kadota M"/>
            <person name="Koyanagi M"/>
            <person name="Keeley SD"/>
            <person name="Tatsumi K"/>
            <person name="Tanaka K"/>
            <person name="Motone F"/>
            <person name="Kageyama Y"/>
            <person name="Nozu R"/>
            <person name="Adachi N"/>
            <person name="Nishimura O"/>
            <person name="Nakagawa R"/>
            <person name="Tanegashima C"/>
            <person name="Kiyatake I"/>
            <person name="Matsumoto R"/>
            <person name="Murakumo K"/>
            <person name="Nishida K"/>
            <person name="Terakita A"/>
            <person name="Kuratani S"/>
            <person name="Sato K"/>
            <person name="Hyodo S Kuraku.S."/>
        </authorList>
    </citation>
    <scope>NUCLEOTIDE SEQUENCE [LARGE SCALE GENOMIC DNA]</scope>
</reference>
<feature type="region of interest" description="Disordered" evidence="2">
    <location>
        <begin position="602"/>
        <end position="621"/>
    </location>
</feature>
<feature type="region of interest" description="Disordered" evidence="2">
    <location>
        <begin position="1"/>
        <end position="123"/>
    </location>
</feature>
<gene>
    <name evidence="3" type="ORF">chiPu_0005948</name>
</gene>
<keyword evidence="4" id="KW-1185">Reference proteome</keyword>
<feature type="compositionally biased region" description="Basic residues" evidence="2">
    <location>
        <begin position="1849"/>
        <end position="1858"/>
    </location>
</feature>
<dbReference type="Proteomes" id="UP000287033">
    <property type="component" value="Unassembled WGS sequence"/>
</dbReference>
<feature type="compositionally biased region" description="Basic residues" evidence="2">
    <location>
        <begin position="485"/>
        <end position="495"/>
    </location>
</feature>
<feature type="compositionally biased region" description="Basic and acidic residues" evidence="2">
    <location>
        <begin position="1771"/>
        <end position="1782"/>
    </location>
</feature>
<feature type="compositionally biased region" description="Basic and acidic residues" evidence="2">
    <location>
        <begin position="496"/>
        <end position="509"/>
    </location>
</feature>
<protein>
    <submittedName>
        <fullName evidence="3">Uncharacterized protein</fullName>
    </submittedName>
</protein>
<feature type="compositionally biased region" description="Polar residues" evidence="2">
    <location>
        <begin position="1196"/>
        <end position="1224"/>
    </location>
</feature>
<feature type="region of interest" description="Disordered" evidence="2">
    <location>
        <begin position="1051"/>
        <end position="1112"/>
    </location>
</feature>
<feature type="compositionally biased region" description="Basic and acidic residues" evidence="2">
    <location>
        <begin position="1172"/>
        <end position="1195"/>
    </location>
</feature>
<dbReference type="GO" id="GO:0005654">
    <property type="term" value="C:nucleoplasm"/>
    <property type="evidence" value="ECO:0007669"/>
    <property type="project" value="TreeGrafter"/>
</dbReference>
<evidence type="ECO:0000256" key="1">
    <source>
        <dbReference type="PROSITE-ProRule" id="PRU00023"/>
    </source>
</evidence>
<evidence type="ECO:0000313" key="4">
    <source>
        <dbReference type="Proteomes" id="UP000287033"/>
    </source>
</evidence>
<feature type="region of interest" description="Disordered" evidence="2">
    <location>
        <begin position="1669"/>
        <end position="1694"/>
    </location>
</feature>
<feature type="compositionally biased region" description="Polar residues" evidence="2">
    <location>
        <begin position="151"/>
        <end position="178"/>
    </location>
</feature>
<feature type="compositionally biased region" description="Basic and acidic residues" evidence="2">
    <location>
        <begin position="911"/>
        <end position="980"/>
    </location>
</feature>
<comment type="caution">
    <text evidence="3">The sequence shown here is derived from an EMBL/GenBank/DDBJ whole genome shotgun (WGS) entry which is preliminary data.</text>
</comment>
<feature type="compositionally biased region" description="Basic and acidic residues" evidence="2">
    <location>
        <begin position="1051"/>
        <end position="1071"/>
    </location>
</feature>
<feature type="compositionally biased region" description="Polar residues" evidence="2">
    <location>
        <begin position="1677"/>
        <end position="1692"/>
    </location>
</feature>
<feature type="compositionally biased region" description="Polar residues" evidence="2">
    <location>
        <begin position="351"/>
        <end position="366"/>
    </location>
</feature>
<feature type="compositionally biased region" description="Basic and acidic residues" evidence="2">
    <location>
        <begin position="736"/>
        <end position="768"/>
    </location>
</feature>
<dbReference type="PANTHER" id="PTHR24149:SF14">
    <property type="entry name" value="ANKYRIN REPEAT DOMAIN 12"/>
    <property type="match status" value="1"/>
</dbReference>
<feature type="compositionally biased region" description="Basic and acidic residues" evidence="2">
    <location>
        <begin position="179"/>
        <end position="193"/>
    </location>
</feature>
<dbReference type="InterPro" id="IPR002110">
    <property type="entry name" value="Ankyrin_rpt"/>
</dbReference>
<feature type="compositionally biased region" description="Basic and acidic residues" evidence="2">
    <location>
        <begin position="100"/>
        <end position="117"/>
    </location>
</feature>
<feature type="compositionally biased region" description="Polar residues" evidence="2">
    <location>
        <begin position="578"/>
        <end position="589"/>
    </location>
</feature>
<feature type="compositionally biased region" description="Basic and acidic residues" evidence="2">
    <location>
        <begin position="1019"/>
        <end position="1038"/>
    </location>
</feature>
<dbReference type="SUPFAM" id="SSF48403">
    <property type="entry name" value="Ankyrin repeat"/>
    <property type="match status" value="1"/>
</dbReference>
<dbReference type="OrthoDB" id="5806726at2759"/>
<dbReference type="PROSITE" id="PS50297">
    <property type="entry name" value="ANK_REP_REGION"/>
    <property type="match status" value="3"/>
</dbReference>
<dbReference type="PANTHER" id="PTHR24149">
    <property type="entry name" value="ANKYRIN REPEAT DOMAIN-CONTAINING PROTEIN 12"/>
    <property type="match status" value="1"/>
</dbReference>
<feature type="compositionally biased region" description="Basic and acidic residues" evidence="2">
    <location>
        <begin position="71"/>
        <end position="84"/>
    </location>
</feature>
<dbReference type="EMBL" id="BEZZ01000168">
    <property type="protein sequence ID" value="GCC27523.1"/>
    <property type="molecule type" value="Genomic_DNA"/>
</dbReference>
<feature type="compositionally biased region" description="Basic and acidic residues" evidence="2">
    <location>
        <begin position="465"/>
        <end position="484"/>
    </location>
</feature>
<dbReference type="PRINTS" id="PR01415">
    <property type="entry name" value="ANKYRIN"/>
</dbReference>
<organism evidence="3 4">
    <name type="scientific">Chiloscyllium punctatum</name>
    <name type="common">Brownbanded bambooshark</name>
    <name type="synonym">Hemiscyllium punctatum</name>
    <dbReference type="NCBI Taxonomy" id="137246"/>
    <lineage>
        <taxon>Eukaryota</taxon>
        <taxon>Metazoa</taxon>
        <taxon>Chordata</taxon>
        <taxon>Craniata</taxon>
        <taxon>Vertebrata</taxon>
        <taxon>Chondrichthyes</taxon>
        <taxon>Elasmobranchii</taxon>
        <taxon>Galeomorphii</taxon>
        <taxon>Galeoidea</taxon>
        <taxon>Orectolobiformes</taxon>
        <taxon>Hemiscylliidae</taxon>
        <taxon>Chiloscyllium</taxon>
    </lineage>
</organism>
<feature type="compositionally biased region" description="Basic and acidic residues" evidence="2">
    <location>
        <begin position="989"/>
        <end position="1012"/>
    </location>
</feature>
<evidence type="ECO:0000256" key="2">
    <source>
        <dbReference type="SAM" id="MobiDB-lite"/>
    </source>
</evidence>
<feature type="compositionally biased region" description="Polar residues" evidence="2">
    <location>
        <begin position="452"/>
        <end position="464"/>
    </location>
</feature>
<feature type="compositionally biased region" description="Basic and acidic residues" evidence="2">
    <location>
        <begin position="41"/>
        <end position="57"/>
    </location>
</feature>
<feature type="compositionally biased region" description="Acidic residues" evidence="2">
    <location>
        <begin position="368"/>
        <end position="384"/>
    </location>
</feature>
<sequence>MPKSGSSRTTQTESSDCNSSMVEKQTGRKNKEKVSSYNRTPKIDRSELEKEVKEKASMKRKLPFTVSPSRSEQRESDTDSDPGHSSETWGERLIPSYRTYSEKEGPEKKKMKKEPGNKKTLPVCKTTLGGILIGYPLSERQQMALVMQMTARDNSPDSTPNHPSQATPGQKKTPSSSSRQKDKVNKRNERGETPLHMAAIRGETKQVKELISQGADVNVKDFAGWTPLHEACNLGYYEVAKQLIMAGADVNTQGLDNDTPLHDAASNGHRDIVKLLLRNGGDAYQMNHRGERPVDVADSDEMEQLLKGELPLSDDDDDDSCTESEELPSVNPSSVDDIMDDSEPEKELKTDANQQLTPCKSITSSAMDEYEFKDDDDDEVEEEEMGKLLDQKRIRRKDGKKNIIKENSSYLTPPKLELQKPFKIKKQKSARVLVSSSSESSDDELHQEKKTCSANSLEVVPDSSSKSDVRTKKENLVTIEQKEKGKGKKKVKKQSKNKENHEFKQEKEEKENAKLMLFSTCSSLDSLERTREEDSFRKSLCMKDESSGHQFHLSTSKSPKHACGLNEKRAKPLKQENTKTGTSTGASDISFQSEVVRFDHLTDSDYTSESSSNKSFKYKAKTKHRKKDLHVEFGEKSGSRSKEEETDIFDSMEEVLKKTDKDGKVIKKHKLKHKDKEKNKVKKEHENERGKHRQKESEKDVYPEFDREYWKENFFKNDDTNEIFKEENSDLAPSEKSLKDKTPVKEEKTKEKYFKEERSVKEDREKEKSKKNKKEKHSREEKDTKLASLEERKEIVLTDKDDSIYSSVFVKKEHWELFEREKSTDKDKSDTPDKEKKENKEKSEKKSPTKERELEKKYSDRDKKIKHENRLEKEKAELHEKPQDKTLSKLQDSGERTKEKDRSSNLYSTAEKIHRENDKLKNIFSVKKPDEKEKSKEKLEKRHEREKSERERHSSGMKDKVEKEKHSVEKKVKLLEKDSQDITVSKAVRVKEKDRDIEKEKKKEKSREREGDLVTNAKHLQDEKKRNNVESSKALHDKLFCSKEKVKDDFLKTPDTKEKERKEKDRPKERVPINVTVKAKLKDIETDKLKSKDSSSAKDVRPKEKRLVNDDLMQTSFERMLSLKDLEIEQWHKKHKEKIKLKEKERQRHRSGIELTKIKEREKLKSSTASKELTRSKSSDPSEIHSKEKQLKDTNVRSLSTDAKQNLPDTSRPLSCESNLTASPRQERDRAGLTSRSISMISVASSEDSCQTSAVATPRPLTDYDSDFTIEGSESQSSFSQSVFLSSAKSPAVYERDFDVLADVPDRLKSPYSSKLSGSYLRSVSADSARYENECRLVGDIRRCSIPAVANDHDKLSHKQLEGNLPPSSEKQYSFSPTVQPQVCISPQAEPLPDSGTEESTFNSTSCLQVSVPTPPAVIVPNSTNYLSQDANSNSIIQNTSQQMPVVQPQINCLIGSTQSNKPLEISYDRLDGPLHSNNDGNSASAACEKNIFGPLQHVSQEWGCSDQLTSELVSKSPQMTCSEPSQVANVQESASYFSPTHSSTSSCMRAMLDNDATPPVLFWPKCATQDFPQAQTLHDTDRSSDSCKPECAGIADGKDAKYPPLDTNADLTSHKTTEDVSHCCKSDEMQGLEETFSPLSTSLSDSNNVSENLVDQTRPLHNILNESQEKMEESETSITSAGQEPTYNQEGSELDKELVASVDEIQSEPPEESAEAMPSTEQTCIHSVNNEPVSLESKTQDQDFSLAMDFSQLSKITAQEAVVMEEVALNERRQSTESAKEESEEQMEADRTEQDIPQRITRNRANILANQNKQSTINCVQVSDKDTESSTPVKTKSKFTEEEEGQVHHPHKRKMSRVPHPAQVKSTLQQAKEKTQQSLAAIVDSLKLEEIQPYHSEKANPYYEYLHIRKKIEEKRKVLCSVTPQAPQFYDEFVTFTGSYLLDGNPLSKLCIPTITPPPSLSEALKELFRQHEVIRMKLRLQHSIEREKLIMSNEQEVLRVHYRAARTLANQTLPFSACTVLLDAEVYNMPQDPQGDENKTSVRDRFNARQFMSWLQDVDDKFDKLKTCLLMRQQHEAAAMNAVQRLEWQLKLQELDPSSHKSLSIFEIPEFYIPLVDVNDDFDLTPI</sequence>
<feature type="region of interest" description="Disordered" evidence="2">
    <location>
        <begin position="1823"/>
        <end position="1860"/>
    </location>
</feature>
<dbReference type="InterPro" id="IPR053210">
    <property type="entry name" value="ANKRD12"/>
</dbReference>
<feature type="region of interest" description="Disordered" evidence="2">
    <location>
        <begin position="547"/>
        <end position="589"/>
    </location>
</feature>
<feature type="compositionally biased region" description="Polar residues" evidence="2">
    <location>
        <begin position="548"/>
        <end position="557"/>
    </location>
</feature>
<feature type="compositionally biased region" description="Basic and acidic residues" evidence="2">
    <location>
        <begin position="674"/>
        <end position="702"/>
    </location>
</feature>
<feature type="compositionally biased region" description="Acidic residues" evidence="2">
    <location>
        <begin position="312"/>
        <end position="326"/>
    </location>
</feature>
<dbReference type="Gene3D" id="1.25.40.20">
    <property type="entry name" value="Ankyrin repeat-containing domain"/>
    <property type="match status" value="1"/>
</dbReference>
<feature type="repeat" description="ANK" evidence="1">
    <location>
        <begin position="190"/>
        <end position="222"/>
    </location>
</feature>
<feature type="region of interest" description="Disordered" evidence="2">
    <location>
        <begin position="725"/>
        <end position="797"/>
    </location>
</feature>
<dbReference type="InterPro" id="IPR036770">
    <property type="entry name" value="Ankyrin_rpt-contain_sf"/>
</dbReference>
<accession>A0A401SAX0</accession>
<dbReference type="PROSITE" id="PS50088">
    <property type="entry name" value="ANK_REPEAT"/>
    <property type="match status" value="3"/>
</dbReference>
<feature type="compositionally biased region" description="Basic and acidic residues" evidence="2">
    <location>
        <begin position="820"/>
        <end position="903"/>
    </location>
</feature>
<name>A0A401SAX0_CHIPU</name>
<feature type="repeat" description="ANK" evidence="1">
    <location>
        <begin position="223"/>
        <end position="255"/>
    </location>
</feature>
<dbReference type="STRING" id="137246.A0A401SAX0"/>
<dbReference type="Pfam" id="PF00023">
    <property type="entry name" value="Ank"/>
    <property type="match status" value="1"/>
</dbReference>